<protein>
    <submittedName>
        <fullName evidence="2">Uncharacterized protein</fullName>
    </submittedName>
</protein>
<dbReference type="PANTHER" id="PTHR33912">
    <property type="entry name" value="OS01G0939400 PROTEIN"/>
    <property type="match status" value="1"/>
</dbReference>
<dbReference type="EMBL" id="QZWG01000020">
    <property type="protein sequence ID" value="RZB43008.1"/>
    <property type="molecule type" value="Genomic_DNA"/>
</dbReference>
<keyword evidence="3" id="KW-1185">Reference proteome</keyword>
<dbReference type="GO" id="GO:0005737">
    <property type="term" value="C:cytoplasm"/>
    <property type="evidence" value="ECO:0007669"/>
    <property type="project" value="TreeGrafter"/>
</dbReference>
<proteinExistence type="predicted"/>
<dbReference type="PANTHER" id="PTHR33912:SF2">
    <property type="entry name" value="PUTATIVE-RELATED"/>
    <property type="match status" value="1"/>
</dbReference>
<name>A0A445F2E3_GLYSO</name>
<organism evidence="2 3">
    <name type="scientific">Glycine soja</name>
    <name type="common">Wild soybean</name>
    <dbReference type="NCBI Taxonomy" id="3848"/>
    <lineage>
        <taxon>Eukaryota</taxon>
        <taxon>Viridiplantae</taxon>
        <taxon>Streptophyta</taxon>
        <taxon>Embryophyta</taxon>
        <taxon>Tracheophyta</taxon>
        <taxon>Spermatophyta</taxon>
        <taxon>Magnoliopsida</taxon>
        <taxon>eudicotyledons</taxon>
        <taxon>Gunneridae</taxon>
        <taxon>Pentapetalae</taxon>
        <taxon>rosids</taxon>
        <taxon>fabids</taxon>
        <taxon>Fabales</taxon>
        <taxon>Fabaceae</taxon>
        <taxon>Papilionoideae</taxon>
        <taxon>50 kb inversion clade</taxon>
        <taxon>NPAAA clade</taxon>
        <taxon>indigoferoid/millettioid clade</taxon>
        <taxon>Phaseoleae</taxon>
        <taxon>Glycine</taxon>
        <taxon>Glycine subgen. Soja</taxon>
    </lineage>
</organism>
<feature type="compositionally biased region" description="Basic residues" evidence="1">
    <location>
        <begin position="7"/>
        <end position="16"/>
    </location>
</feature>
<gene>
    <name evidence="2" type="ORF">D0Y65_053567</name>
</gene>
<dbReference type="Gramene" id="XM_028365303.1">
    <property type="protein sequence ID" value="XP_028221104.1"/>
    <property type="gene ID" value="LOC114402651"/>
</dbReference>
<reference evidence="2 3" key="1">
    <citation type="submission" date="2018-09" db="EMBL/GenBank/DDBJ databases">
        <title>A high-quality reference genome of wild soybean provides a powerful tool to mine soybean genomes.</title>
        <authorList>
            <person name="Xie M."/>
            <person name="Chung C.Y.L."/>
            <person name="Li M.-W."/>
            <person name="Wong F.-L."/>
            <person name="Chan T.-F."/>
            <person name="Lam H.-M."/>
        </authorList>
    </citation>
    <scope>NUCLEOTIDE SEQUENCE [LARGE SCALE GENOMIC DNA]</scope>
    <source>
        <strain evidence="3">cv. W05</strain>
        <tissue evidence="2">Hypocotyl of etiolated seedlings</tissue>
    </source>
</reference>
<feature type="compositionally biased region" description="Pro residues" evidence="1">
    <location>
        <begin position="46"/>
        <end position="55"/>
    </location>
</feature>
<feature type="region of interest" description="Disordered" evidence="1">
    <location>
        <begin position="45"/>
        <end position="70"/>
    </location>
</feature>
<evidence type="ECO:0000256" key="1">
    <source>
        <dbReference type="SAM" id="MobiDB-lite"/>
    </source>
</evidence>
<evidence type="ECO:0000313" key="2">
    <source>
        <dbReference type="EMBL" id="RZB43008.1"/>
    </source>
</evidence>
<sequence length="96" mass="10834">MAESHSRTRPSRRKPSRLQSRAPSSLQINRALEWNVAIPLLSPLASSPPPLPLPPQKEDPPQQQRPTEKVVFKKWQHPAAPFCYEPPSLVPPFVNV</sequence>
<feature type="compositionally biased region" description="Basic and acidic residues" evidence="1">
    <location>
        <begin position="56"/>
        <end position="70"/>
    </location>
</feature>
<dbReference type="AlphaFoldDB" id="A0A445F2E3"/>
<comment type="caution">
    <text evidence="2">The sequence shown here is derived from an EMBL/GenBank/DDBJ whole genome shotgun (WGS) entry which is preliminary data.</text>
</comment>
<dbReference type="GO" id="GO:0005634">
    <property type="term" value="C:nucleus"/>
    <property type="evidence" value="ECO:0007669"/>
    <property type="project" value="TreeGrafter"/>
</dbReference>
<accession>A0A445F2E3</accession>
<dbReference type="Proteomes" id="UP000289340">
    <property type="component" value="Chromosome 20"/>
</dbReference>
<feature type="region of interest" description="Disordered" evidence="1">
    <location>
        <begin position="1"/>
        <end position="24"/>
    </location>
</feature>
<evidence type="ECO:0000313" key="3">
    <source>
        <dbReference type="Proteomes" id="UP000289340"/>
    </source>
</evidence>
<dbReference type="InterPro" id="IPR040381">
    <property type="entry name" value="At4g14450-like"/>
</dbReference>